<evidence type="ECO:0000313" key="7">
    <source>
        <dbReference type="EMBL" id="UXI66084.1"/>
    </source>
</evidence>
<dbReference type="Pfam" id="PF07731">
    <property type="entry name" value="Cu-oxidase_2"/>
    <property type="match status" value="1"/>
</dbReference>
<dbReference type="InterPro" id="IPR011706">
    <property type="entry name" value="Cu-oxidase_C"/>
</dbReference>
<evidence type="ECO:0000256" key="3">
    <source>
        <dbReference type="ARBA" id="ARBA00023008"/>
    </source>
</evidence>
<dbReference type="SUPFAM" id="SSF49503">
    <property type="entry name" value="Cupredoxins"/>
    <property type="match status" value="2"/>
</dbReference>
<protein>
    <submittedName>
        <fullName evidence="7">Copper oxidase</fullName>
    </submittedName>
</protein>
<feature type="compositionally biased region" description="Basic and acidic residues" evidence="4">
    <location>
        <begin position="402"/>
        <end position="423"/>
    </location>
</feature>
<dbReference type="Proteomes" id="UP001064632">
    <property type="component" value="Chromosome"/>
</dbReference>
<reference evidence="7" key="1">
    <citation type="submission" date="2022-09" db="EMBL/GenBank/DDBJ databases">
        <title>Tahibacter sp. nov., isolated from a fresh water.</title>
        <authorList>
            <person name="Baek J.H."/>
            <person name="Lee J.K."/>
            <person name="Kim J.M."/>
            <person name="Jeon C.O."/>
        </authorList>
    </citation>
    <scope>NUCLEOTIDE SEQUENCE</scope>
    <source>
        <strain evidence="7">W38</strain>
    </source>
</reference>
<feature type="region of interest" description="Disordered" evidence="4">
    <location>
        <begin position="402"/>
        <end position="465"/>
    </location>
</feature>
<dbReference type="CDD" id="cd04202">
    <property type="entry name" value="CuRO_D2_2dMcoN_like"/>
    <property type="match status" value="1"/>
</dbReference>
<feature type="region of interest" description="Disordered" evidence="4">
    <location>
        <begin position="17"/>
        <end position="44"/>
    </location>
</feature>
<keyword evidence="3" id="KW-0186">Copper</keyword>
<evidence type="ECO:0000313" key="8">
    <source>
        <dbReference type="Proteomes" id="UP001064632"/>
    </source>
</evidence>
<name>A0ABY6B8T3_9GAMM</name>
<dbReference type="EMBL" id="CP104694">
    <property type="protein sequence ID" value="UXI66084.1"/>
    <property type="molecule type" value="Genomic_DNA"/>
</dbReference>
<keyword evidence="2" id="KW-0560">Oxidoreductase</keyword>
<dbReference type="InterPro" id="IPR008972">
    <property type="entry name" value="Cupredoxin"/>
</dbReference>
<gene>
    <name evidence="7" type="ORF">N4264_15145</name>
</gene>
<dbReference type="CDD" id="cd13860">
    <property type="entry name" value="CuRO_1_2dMco_1"/>
    <property type="match status" value="1"/>
</dbReference>
<dbReference type="PANTHER" id="PTHR11709">
    <property type="entry name" value="MULTI-COPPER OXIDASE"/>
    <property type="match status" value="1"/>
</dbReference>
<evidence type="ECO:0000256" key="2">
    <source>
        <dbReference type="ARBA" id="ARBA00023002"/>
    </source>
</evidence>
<organism evidence="7 8">
    <name type="scientific">Tahibacter amnicola</name>
    <dbReference type="NCBI Taxonomy" id="2976241"/>
    <lineage>
        <taxon>Bacteria</taxon>
        <taxon>Pseudomonadati</taxon>
        <taxon>Pseudomonadota</taxon>
        <taxon>Gammaproteobacteria</taxon>
        <taxon>Lysobacterales</taxon>
        <taxon>Rhodanobacteraceae</taxon>
        <taxon>Tahibacter</taxon>
    </lineage>
</organism>
<accession>A0ABY6B8T3</accession>
<keyword evidence="1" id="KW-0479">Metal-binding</keyword>
<evidence type="ECO:0000259" key="6">
    <source>
        <dbReference type="Pfam" id="PF07732"/>
    </source>
</evidence>
<feature type="compositionally biased region" description="Low complexity" evidence="4">
    <location>
        <begin position="17"/>
        <end position="34"/>
    </location>
</feature>
<keyword evidence="8" id="KW-1185">Reference proteome</keyword>
<dbReference type="Pfam" id="PF07732">
    <property type="entry name" value="Cu-oxidase_3"/>
    <property type="match status" value="1"/>
</dbReference>
<dbReference type="PANTHER" id="PTHR11709:SF394">
    <property type="entry name" value="FI03373P-RELATED"/>
    <property type="match status" value="1"/>
</dbReference>
<sequence>MGVGGAGLLAGAVTPARAQHAAGHTPAAAPDPSDATPPPRAAVGYRPVRTLNGWTLPFRMNDGVKEFHLVAEEIEHEFAPGSRAICWGYNGTTPGPTIEAVEGDRVRLFVTNRLKEPTSVHWHGIDLPNGFDGVAGLNQPHILPGETFVYEYTLKQHGTHMYHPHADEMTQMAFGMMGLFIIHPRAGEEEPIDRDYAFLLHNWALHPGTYRPDPSIMQDFDLWTFNSKVFPAIEPLVMRTGERLRIRIGNLSMWNHPIHLHSNPFWVTGSDAGRWPRSQWRREVTEIIGVGQMRDFEFVATEPGDWALHCHMAHHTMGPMGHGIPNPTGVNQRGVEAQIRQLLPGYMAMGENGMSEHSEHVAMGLTGPENTLPMMAGQGQFGPIEMGGMFTVVKVRDELAAGDFRDPGPYRYPKDRIARRVSSDADFGQPHRRTPYGPARATRPAPASDEMPAMDHSQHGKPTGG</sequence>
<dbReference type="Gene3D" id="2.60.40.420">
    <property type="entry name" value="Cupredoxins - blue copper proteins"/>
    <property type="match status" value="2"/>
</dbReference>
<feature type="domain" description="Plastocyanin-like" evidence="5">
    <location>
        <begin position="221"/>
        <end position="321"/>
    </location>
</feature>
<proteinExistence type="predicted"/>
<feature type="domain" description="Plastocyanin-like" evidence="6">
    <location>
        <begin position="75"/>
        <end position="186"/>
    </location>
</feature>
<evidence type="ECO:0000259" key="5">
    <source>
        <dbReference type="Pfam" id="PF07731"/>
    </source>
</evidence>
<dbReference type="RefSeq" id="WP_261693070.1">
    <property type="nucleotide sequence ID" value="NZ_CP104694.1"/>
</dbReference>
<dbReference type="InterPro" id="IPR011707">
    <property type="entry name" value="Cu-oxidase-like_N"/>
</dbReference>
<dbReference type="InterPro" id="IPR045087">
    <property type="entry name" value="Cu-oxidase_fam"/>
</dbReference>
<evidence type="ECO:0000256" key="1">
    <source>
        <dbReference type="ARBA" id="ARBA00022723"/>
    </source>
</evidence>
<evidence type="ECO:0000256" key="4">
    <source>
        <dbReference type="SAM" id="MobiDB-lite"/>
    </source>
</evidence>